<evidence type="ECO:0008006" key="7">
    <source>
        <dbReference type="Google" id="ProtNLM"/>
    </source>
</evidence>
<dbReference type="GO" id="GO:0000324">
    <property type="term" value="C:fungal-type vacuole"/>
    <property type="evidence" value="ECO:0007669"/>
    <property type="project" value="TreeGrafter"/>
</dbReference>
<dbReference type="OrthoDB" id="348678at2759"/>
<dbReference type="PANTHER" id="PTHR10340:SF55">
    <property type="entry name" value="ENDOPOLYPHOSPHATASE"/>
    <property type="match status" value="1"/>
</dbReference>
<keyword evidence="4" id="KW-0732">Signal</keyword>
<dbReference type="GO" id="GO:0006798">
    <property type="term" value="P:polyphosphate catabolic process"/>
    <property type="evidence" value="ECO:0007669"/>
    <property type="project" value="TreeGrafter"/>
</dbReference>
<evidence type="ECO:0000313" key="5">
    <source>
        <dbReference type="EMBL" id="KAF9491010.1"/>
    </source>
</evidence>
<comment type="caution">
    <text evidence="5">The sequence shown here is derived from an EMBL/GenBank/DDBJ whole genome shotgun (WGS) entry which is preliminary data.</text>
</comment>
<protein>
    <recommendedName>
        <fullName evidence="7">Endopolyphosphatase</fullName>
    </recommendedName>
</protein>
<dbReference type="GO" id="GO:0005615">
    <property type="term" value="C:extracellular space"/>
    <property type="evidence" value="ECO:0007669"/>
    <property type="project" value="TreeGrafter"/>
</dbReference>
<dbReference type="EMBL" id="MU154628">
    <property type="protein sequence ID" value="KAF9491010.1"/>
    <property type="molecule type" value="Genomic_DNA"/>
</dbReference>
<organism evidence="5 6">
    <name type="scientific">Pleurotus eryngii</name>
    <name type="common">Boletus of the steppes</name>
    <dbReference type="NCBI Taxonomy" id="5323"/>
    <lineage>
        <taxon>Eukaryota</taxon>
        <taxon>Fungi</taxon>
        <taxon>Dikarya</taxon>
        <taxon>Basidiomycota</taxon>
        <taxon>Agaricomycotina</taxon>
        <taxon>Agaricomycetes</taxon>
        <taxon>Agaricomycetidae</taxon>
        <taxon>Agaricales</taxon>
        <taxon>Pleurotineae</taxon>
        <taxon>Pleurotaceae</taxon>
        <taxon>Pleurotus</taxon>
    </lineage>
</organism>
<feature type="region of interest" description="Disordered" evidence="3">
    <location>
        <begin position="375"/>
        <end position="397"/>
    </location>
</feature>
<feature type="region of interest" description="Disordered" evidence="3">
    <location>
        <begin position="55"/>
        <end position="80"/>
    </location>
</feature>
<dbReference type="AlphaFoldDB" id="A0A9P5ZQS8"/>
<evidence type="ECO:0000256" key="2">
    <source>
        <dbReference type="ARBA" id="ARBA00023180"/>
    </source>
</evidence>
<feature type="signal peptide" evidence="4">
    <location>
        <begin position="1"/>
        <end position="23"/>
    </location>
</feature>
<feature type="compositionally biased region" description="Basic and acidic residues" evidence="3">
    <location>
        <begin position="388"/>
        <end position="397"/>
    </location>
</feature>
<evidence type="ECO:0000256" key="3">
    <source>
        <dbReference type="SAM" id="MobiDB-lite"/>
    </source>
</evidence>
<keyword evidence="1" id="KW-0378">Hydrolase</keyword>
<proteinExistence type="predicted"/>
<dbReference type="Gene3D" id="3.60.21.10">
    <property type="match status" value="1"/>
</dbReference>
<evidence type="ECO:0000256" key="1">
    <source>
        <dbReference type="ARBA" id="ARBA00022801"/>
    </source>
</evidence>
<sequence>MARWLTFELILLLSIFAMTVVLSAPPQVPLQVEVTKPRKLRGRFLQITDLHPDPYYTNHASQSSACHRRKPKKEKQRSNLYGTPFSECDSPLILTNFTLDFLDKHWASELDFVIWTGDNARHDNDRKLPRTPSEIYELNRAVASKMEKTFGSKGIPVIPSLGNNDVWRPNSITSEFSSIWKSFIPFPMYQVFQRGGYFHVEVVPNALAVISLNTMYFYDSNKAVGGCGYTDRDDPGNLQFDWLEVQLTMFRERKMQVSHVPPSPGNYFPECYVRYTELALRFQDTIVGHVYGHMNADHFTFVEAVDLQLVAPSQVSGKAELYKDLIEEFSALPKKAKEVNYDNYGVINVSPPVVPNPYVPTFRVFSYNVSEHGEIQGKKRKHRHDRGKHGDKGSECKAEPYKNSWKCHLNGPWHSDPDSPSRRNQRWTPLGYAQYYLPNLENANKSHKPKFKLEYLTFPLSKLHPDGDTVKQKFDYPVPVHHLPRSLQANNVSTSRYAPYELNDLTIGSWVELARRLGNSKESKLRKRFKKLMYLEY</sequence>
<dbReference type="GO" id="GO:0008081">
    <property type="term" value="F:phosphoric diester hydrolase activity"/>
    <property type="evidence" value="ECO:0007669"/>
    <property type="project" value="TreeGrafter"/>
</dbReference>
<feature type="compositionally biased region" description="Basic residues" evidence="3">
    <location>
        <begin position="378"/>
        <end position="387"/>
    </location>
</feature>
<evidence type="ECO:0000313" key="6">
    <source>
        <dbReference type="Proteomes" id="UP000807025"/>
    </source>
</evidence>
<dbReference type="GO" id="GO:0004309">
    <property type="term" value="F:exopolyphosphatase activity"/>
    <property type="evidence" value="ECO:0007669"/>
    <property type="project" value="TreeGrafter"/>
</dbReference>
<dbReference type="GO" id="GO:0000298">
    <property type="term" value="F:endopolyphosphatase activity"/>
    <property type="evidence" value="ECO:0007669"/>
    <property type="project" value="TreeGrafter"/>
</dbReference>
<keyword evidence="2" id="KW-0325">Glycoprotein</keyword>
<keyword evidence="6" id="KW-1185">Reference proteome</keyword>
<reference evidence="5" key="1">
    <citation type="submission" date="2020-11" db="EMBL/GenBank/DDBJ databases">
        <authorList>
            <consortium name="DOE Joint Genome Institute"/>
            <person name="Ahrendt S."/>
            <person name="Riley R."/>
            <person name="Andreopoulos W."/>
            <person name="Labutti K."/>
            <person name="Pangilinan J."/>
            <person name="Ruiz-Duenas F.J."/>
            <person name="Barrasa J.M."/>
            <person name="Sanchez-Garcia M."/>
            <person name="Camarero S."/>
            <person name="Miyauchi S."/>
            <person name="Serrano A."/>
            <person name="Linde D."/>
            <person name="Babiker R."/>
            <person name="Drula E."/>
            <person name="Ayuso-Fernandez I."/>
            <person name="Pacheco R."/>
            <person name="Padilla G."/>
            <person name="Ferreira P."/>
            <person name="Barriuso J."/>
            <person name="Kellner H."/>
            <person name="Castanera R."/>
            <person name="Alfaro M."/>
            <person name="Ramirez L."/>
            <person name="Pisabarro A.G."/>
            <person name="Kuo A."/>
            <person name="Tritt A."/>
            <person name="Lipzen A."/>
            <person name="He G."/>
            <person name="Yan M."/>
            <person name="Ng V."/>
            <person name="Cullen D."/>
            <person name="Martin F."/>
            <person name="Rosso M.-N."/>
            <person name="Henrissat B."/>
            <person name="Hibbett D."/>
            <person name="Martinez A.T."/>
            <person name="Grigoriev I.V."/>
        </authorList>
    </citation>
    <scope>NUCLEOTIDE SEQUENCE</scope>
    <source>
        <strain evidence="5">ATCC 90797</strain>
    </source>
</reference>
<feature type="chain" id="PRO_5040476359" description="Endopolyphosphatase" evidence="4">
    <location>
        <begin position="24"/>
        <end position="537"/>
    </location>
</feature>
<name>A0A9P5ZQS8_PLEER</name>
<dbReference type="Proteomes" id="UP000807025">
    <property type="component" value="Unassembled WGS sequence"/>
</dbReference>
<dbReference type="PANTHER" id="PTHR10340">
    <property type="entry name" value="SPHINGOMYELIN PHOSPHODIESTERASE"/>
    <property type="match status" value="1"/>
</dbReference>
<evidence type="ECO:0000256" key="4">
    <source>
        <dbReference type="SAM" id="SignalP"/>
    </source>
</evidence>
<gene>
    <name evidence="5" type="ORF">BDN71DRAFT_1484274</name>
</gene>
<dbReference type="InterPro" id="IPR029052">
    <property type="entry name" value="Metallo-depent_PP-like"/>
</dbReference>
<accession>A0A9P5ZQS8</accession>
<feature type="compositionally biased region" description="Basic residues" evidence="3">
    <location>
        <begin position="66"/>
        <end position="75"/>
    </location>
</feature>
<dbReference type="SUPFAM" id="SSF56300">
    <property type="entry name" value="Metallo-dependent phosphatases"/>
    <property type="match status" value="1"/>
</dbReference>